<dbReference type="AlphaFoldDB" id="A0A0E2Z6D0"/>
<dbReference type="Pfam" id="PF08240">
    <property type="entry name" value="ADH_N"/>
    <property type="match status" value="1"/>
</dbReference>
<feature type="domain" description="Enoyl reductase (ER)" evidence="1">
    <location>
        <begin position="18"/>
        <end position="326"/>
    </location>
</feature>
<dbReference type="NCBIfam" id="TIGR02823">
    <property type="entry name" value="oxido_YhdH"/>
    <property type="match status" value="1"/>
</dbReference>
<dbReference type="Pfam" id="PF00107">
    <property type="entry name" value="ADH_zinc_N"/>
    <property type="match status" value="1"/>
</dbReference>
<dbReference type="SUPFAM" id="SSF50129">
    <property type="entry name" value="GroES-like"/>
    <property type="match status" value="1"/>
</dbReference>
<comment type="caution">
    <text evidence="2">The sequence shown here is derived from an EMBL/GenBank/DDBJ whole genome shotgun (WGS) entry which is preliminary data.</text>
</comment>
<reference evidence="2 3" key="1">
    <citation type="submission" date="2014-07" db="EMBL/GenBank/DDBJ databases">
        <title>Comparative analysis of Nitrosococcus oceani genome inventories of strains from Pacific and Atlantic gyres.</title>
        <authorList>
            <person name="Lim C.K."/>
            <person name="Wang L."/>
            <person name="Sayavedra-Soto L.A."/>
            <person name="Klotz M.G."/>
        </authorList>
    </citation>
    <scope>NUCLEOTIDE SEQUENCE [LARGE SCALE GENOMIC DNA]</scope>
    <source>
        <strain evidence="2 3">C-27</strain>
    </source>
</reference>
<dbReference type="InterPro" id="IPR014188">
    <property type="entry name" value="Acrylyl-CoA_reductase_AcuI"/>
</dbReference>
<dbReference type="EMBL" id="JPGN01000063">
    <property type="protein sequence ID" value="KFI19110.1"/>
    <property type="molecule type" value="Genomic_DNA"/>
</dbReference>
<protein>
    <submittedName>
        <fullName evidence="2">Quinone oxidoreductase</fullName>
    </submittedName>
</protein>
<dbReference type="Gene3D" id="3.40.50.720">
    <property type="entry name" value="NAD(P)-binding Rossmann-like Domain"/>
    <property type="match status" value="1"/>
</dbReference>
<dbReference type="GO" id="GO:0043957">
    <property type="term" value="F:acryloyl-CoA reductase (NADPH) activity"/>
    <property type="evidence" value="ECO:0007669"/>
    <property type="project" value="TreeGrafter"/>
</dbReference>
<dbReference type="CDD" id="cd05280">
    <property type="entry name" value="MDR_yhdh_yhfp"/>
    <property type="match status" value="1"/>
</dbReference>
<dbReference type="InterPro" id="IPR011032">
    <property type="entry name" value="GroES-like_sf"/>
</dbReference>
<sequence length="333" mass="35697">MESFRGLRIDREKEGIQARLETLHLEDLSPGSVVIRAYYSSVNYKDALAATGKGKIMQRFPLVGGIDVSGVVESSTDPRCRPGDKVLVTGYGLGSDHDGGYAGYVRVPADWVVPLPEGLSLYDAMALGTAGFTAALAIQRMEDNGQRPDRGLVLVTGATGGVGNLAINMLAGLGYPVVALTGKREAVEDLKTLGASQILFRQELEMGQRPLEKGQWGGAVDVVGGDMLSWLTRTVLPWGNIASIGLAGGSELHTTVMPFILRGVSLLGISSADCPMPLRQHIWQRLATDLRPRHLNQIVTGMVSLEELLPIFEGMLAGAHRGRTVVKIRDDEG</sequence>
<gene>
    <name evidence="2" type="ORF">IB75_10905</name>
</gene>
<proteinExistence type="predicted"/>
<dbReference type="InterPro" id="IPR013149">
    <property type="entry name" value="ADH-like_C"/>
</dbReference>
<evidence type="ECO:0000259" key="1">
    <source>
        <dbReference type="SMART" id="SM00829"/>
    </source>
</evidence>
<name>A0A0E2Z6D0_9GAMM</name>
<evidence type="ECO:0000313" key="3">
    <source>
        <dbReference type="Proteomes" id="UP000028839"/>
    </source>
</evidence>
<dbReference type="PANTHER" id="PTHR43677:SF1">
    <property type="entry name" value="ACRYLYL-COA REDUCTASE ACUI-RELATED"/>
    <property type="match status" value="1"/>
</dbReference>
<dbReference type="InterPro" id="IPR013154">
    <property type="entry name" value="ADH-like_N"/>
</dbReference>
<dbReference type="Proteomes" id="UP000028839">
    <property type="component" value="Unassembled WGS sequence"/>
</dbReference>
<dbReference type="SMART" id="SM00829">
    <property type="entry name" value="PKS_ER"/>
    <property type="match status" value="1"/>
</dbReference>
<dbReference type="Gene3D" id="3.90.180.10">
    <property type="entry name" value="Medium-chain alcohol dehydrogenases, catalytic domain"/>
    <property type="match status" value="1"/>
</dbReference>
<accession>A0A0E2Z6D0</accession>
<evidence type="ECO:0000313" key="2">
    <source>
        <dbReference type="EMBL" id="KFI19110.1"/>
    </source>
</evidence>
<dbReference type="InterPro" id="IPR020843">
    <property type="entry name" value="ER"/>
</dbReference>
<organism evidence="2 3">
    <name type="scientific">Nitrosococcus oceani C-27</name>
    <dbReference type="NCBI Taxonomy" id="314279"/>
    <lineage>
        <taxon>Bacteria</taxon>
        <taxon>Pseudomonadati</taxon>
        <taxon>Pseudomonadota</taxon>
        <taxon>Gammaproteobacteria</taxon>
        <taxon>Chromatiales</taxon>
        <taxon>Chromatiaceae</taxon>
        <taxon>Nitrosococcus</taxon>
    </lineage>
</organism>
<dbReference type="HOGENOM" id="CLU_026673_26_3_6"/>
<dbReference type="InterPro" id="IPR051397">
    <property type="entry name" value="Zn-ADH-like_protein"/>
</dbReference>
<dbReference type="InterPro" id="IPR036291">
    <property type="entry name" value="NAD(P)-bd_dom_sf"/>
</dbReference>
<dbReference type="SUPFAM" id="SSF51735">
    <property type="entry name" value="NAD(P)-binding Rossmann-fold domains"/>
    <property type="match status" value="1"/>
</dbReference>
<dbReference type="OrthoDB" id="9782155at2"/>
<dbReference type="PANTHER" id="PTHR43677">
    <property type="entry name" value="SHORT-CHAIN DEHYDROGENASE/REDUCTASE"/>
    <property type="match status" value="1"/>
</dbReference>